<dbReference type="PROSITE" id="PS00135">
    <property type="entry name" value="TRYPSIN_SER"/>
    <property type="match status" value="1"/>
</dbReference>
<name>A0A4W3HHZ3_CALMI</name>
<evidence type="ECO:0000256" key="5">
    <source>
        <dbReference type="ARBA" id="ARBA00023180"/>
    </source>
</evidence>
<dbReference type="AlphaFoldDB" id="A0A4W3HHZ3"/>
<evidence type="ECO:0000313" key="13">
    <source>
        <dbReference type="Proteomes" id="UP000314986"/>
    </source>
</evidence>
<feature type="region of interest" description="Disordered" evidence="8">
    <location>
        <begin position="1"/>
        <end position="63"/>
    </location>
</feature>
<dbReference type="Gene3D" id="3.10.250.10">
    <property type="entry name" value="SRCR-like domain"/>
    <property type="match status" value="1"/>
</dbReference>
<dbReference type="InterPro" id="IPR001190">
    <property type="entry name" value="SRCR"/>
</dbReference>
<dbReference type="GeneID" id="103180330"/>
<dbReference type="GO" id="GO:0004252">
    <property type="term" value="F:serine-type endopeptidase activity"/>
    <property type="evidence" value="ECO:0007669"/>
    <property type="project" value="InterPro"/>
</dbReference>
<accession>A0A4W3HHZ3</accession>
<protein>
    <submittedName>
        <fullName evidence="12">Transmembrane protease serine 13-like</fullName>
    </submittedName>
</protein>
<dbReference type="InterPro" id="IPR009003">
    <property type="entry name" value="Peptidase_S1_PA"/>
</dbReference>
<dbReference type="Pfam" id="PF15494">
    <property type="entry name" value="SRCR_2"/>
    <property type="match status" value="1"/>
</dbReference>
<reference evidence="13" key="2">
    <citation type="journal article" date="2007" name="PLoS Biol.">
        <title>Survey sequencing and comparative analysis of the elephant shark (Callorhinchus milii) genome.</title>
        <authorList>
            <person name="Venkatesh B."/>
            <person name="Kirkness E.F."/>
            <person name="Loh Y.H."/>
            <person name="Halpern A.L."/>
            <person name="Lee A.P."/>
            <person name="Johnson J."/>
            <person name="Dandona N."/>
            <person name="Viswanathan L.D."/>
            <person name="Tay A."/>
            <person name="Venter J.C."/>
            <person name="Strausberg R.L."/>
            <person name="Brenner S."/>
        </authorList>
    </citation>
    <scope>NUCLEOTIDE SEQUENCE [LARGE SCALE GENOMIC DNA]</scope>
</reference>
<evidence type="ECO:0000256" key="1">
    <source>
        <dbReference type="ARBA" id="ARBA00022670"/>
    </source>
</evidence>
<dbReference type="GO" id="GO:0006508">
    <property type="term" value="P:proteolysis"/>
    <property type="evidence" value="ECO:0007669"/>
    <property type="project" value="UniProtKB-KW"/>
</dbReference>
<dbReference type="PROSITE" id="PS00134">
    <property type="entry name" value="TRYPSIN_HIS"/>
    <property type="match status" value="1"/>
</dbReference>
<dbReference type="STRING" id="7868.ENSCMIP00000014935"/>
<feature type="domain" description="Peptidase S1" evidence="10">
    <location>
        <begin position="261"/>
        <end position="496"/>
    </location>
</feature>
<evidence type="ECO:0000256" key="4">
    <source>
        <dbReference type="ARBA" id="ARBA00023157"/>
    </source>
</evidence>
<dbReference type="SMART" id="SM00020">
    <property type="entry name" value="Tryp_SPc"/>
    <property type="match status" value="1"/>
</dbReference>
<keyword evidence="5" id="KW-0325">Glycoprotein</keyword>
<dbReference type="OrthoDB" id="6380398at2759"/>
<feature type="domain" description="SRCR" evidence="11">
    <location>
        <begin position="167"/>
        <end position="248"/>
    </location>
</feature>
<dbReference type="SUPFAM" id="SSF57424">
    <property type="entry name" value="LDL receptor-like module"/>
    <property type="match status" value="1"/>
</dbReference>
<dbReference type="RefSeq" id="XP_007894309.1">
    <property type="nucleotide sequence ID" value="XM_007896118.2"/>
</dbReference>
<organism evidence="12 13">
    <name type="scientific">Callorhinchus milii</name>
    <name type="common">Ghost shark</name>
    <dbReference type="NCBI Taxonomy" id="7868"/>
    <lineage>
        <taxon>Eukaryota</taxon>
        <taxon>Metazoa</taxon>
        <taxon>Chordata</taxon>
        <taxon>Craniata</taxon>
        <taxon>Vertebrata</taxon>
        <taxon>Chondrichthyes</taxon>
        <taxon>Holocephali</taxon>
        <taxon>Chimaeriformes</taxon>
        <taxon>Callorhinchidae</taxon>
        <taxon>Callorhinchus</taxon>
    </lineage>
</organism>
<dbReference type="PANTHER" id="PTHR24252:SF27">
    <property type="entry name" value="TRANSMEMBRANE PROTEASE SERINE 3-LIKE"/>
    <property type="match status" value="1"/>
</dbReference>
<evidence type="ECO:0000313" key="12">
    <source>
        <dbReference type="Ensembl" id="ENSCMIP00000014935.1"/>
    </source>
</evidence>
<dbReference type="InterPro" id="IPR036055">
    <property type="entry name" value="LDL_receptor-like_sf"/>
</dbReference>
<evidence type="ECO:0000256" key="7">
    <source>
        <dbReference type="RuleBase" id="RU363034"/>
    </source>
</evidence>
<evidence type="ECO:0000256" key="9">
    <source>
        <dbReference type="SAM" id="Phobius"/>
    </source>
</evidence>
<evidence type="ECO:0000256" key="2">
    <source>
        <dbReference type="ARBA" id="ARBA00022801"/>
    </source>
</evidence>
<dbReference type="GO" id="GO:0016020">
    <property type="term" value="C:membrane"/>
    <property type="evidence" value="ECO:0007669"/>
    <property type="project" value="InterPro"/>
</dbReference>
<reference evidence="13" key="3">
    <citation type="journal article" date="2014" name="Nature">
        <title>Elephant shark genome provides unique insights into gnathostome evolution.</title>
        <authorList>
            <consortium name="International Elephant Shark Genome Sequencing Consortium"/>
            <person name="Venkatesh B."/>
            <person name="Lee A.P."/>
            <person name="Ravi V."/>
            <person name="Maurya A.K."/>
            <person name="Lian M.M."/>
            <person name="Swann J.B."/>
            <person name="Ohta Y."/>
            <person name="Flajnik M.F."/>
            <person name="Sutoh Y."/>
            <person name="Kasahara M."/>
            <person name="Hoon S."/>
            <person name="Gangu V."/>
            <person name="Roy S.W."/>
            <person name="Irimia M."/>
            <person name="Korzh V."/>
            <person name="Kondrychyn I."/>
            <person name="Lim Z.W."/>
            <person name="Tay B.H."/>
            <person name="Tohari S."/>
            <person name="Kong K.W."/>
            <person name="Ho S."/>
            <person name="Lorente-Galdos B."/>
            <person name="Quilez J."/>
            <person name="Marques-Bonet T."/>
            <person name="Raney B.J."/>
            <person name="Ingham P.W."/>
            <person name="Tay A."/>
            <person name="Hillier L.W."/>
            <person name="Minx P."/>
            <person name="Boehm T."/>
            <person name="Wilson R.K."/>
            <person name="Brenner S."/>
            <person name="Warren W.C."/>
        </authorList>
    </citation>
    <scope>NUCLEOTIDE SEQUENCE [LARGE SCALE GENOMIC DNA]</scope>
</reference>
<evidence type="ECO:0000259" key="11">
    <source>
        <dbReference type="PROSITE" id="PS50287"/>
    </source>
</evidence>
<dbReference type="SUPFAM" id="SSF56487">
    <property type="entry name" value="SRCR-like"/>
    <property type="match status" value="1"/>
</dbReference>
<dbReference type="PRINTS" id="PR00722">
    <property type="entry name" value="CHYMOTRYPSIN"/>
</dbReference>
<dbReference type="InterPro" id="IPR033116">
    <property type="entry name" value="TRYPSIN_SER"/>
</dbReference>
<dbReference type="PROSITE" id="PS50287">
    <property type="entry name" value="SRCR_2"/>
    <property type="match status" value="1"/>
</dbReference>
<feature type="transmembrane region" description="Helical" evidence="9">
    <location>
        <begin position="100"/>
        <end position="125"/>
    </location>
</feature>
<dbReference type="InParanoid" id="A0A4W3HHZ3"/>
<evidence type="ECO:0000259" key="10">
    <source>
        <dbReference type="PROSITE" id="PS50240"/>
    </source>
</evidence>
<dbReference type="PANTHER" id="PTHR24252">
    <property type="entry name" value="ACROSIN-RELATED"/>
    <property type="match status" value="1"/>
</dbReference>
<evidence type="ECO:0000256" key="6">
    <source>
        <dbReference type="PROSITE-ProRule" id="PRU00196"/>
    </source>
</evidence>
<dbReference type="Pfam" id="PF00089">
    <property type="entry name" value="Trypsin"/>
    <property type="match status" value="1"/>
</dbReference>
<evidence type="ECO:0000256" key="3">
    <source>
        <dbReference type="ARBA" id="ARBA00022825"/>
    </source>
</evidence>
<comment type="caution">
    <text evidence="6">Lacks conserved residue(s) required for the propagation of feature annotation.</text>
</comment>
<dbReference type="Gene3D" id="2.40.10.10">
    <property type="entry name" value="Trypsin-like serine proteases"/>
    <property type="match status" value="1"/>
</dbReference>
<keyword evidence="3 7" id="KW-0720">Serine protease</keyword>
<proteinExistence type="predicted"/>
<dbReference type="OMA" id="THYIIDR"/>
<dbReference type="CDD" id="cd00190">
    <property type="entry name" value="Tryp_SPc"/>
    <property type="match status" value="1"/>
</dbReference>
<keyword evidence="13" id="KW-1185">Reference proteome</keyword>
<dbReference type="Ensembl" id="ENSCMIT00000015248.1">
    <property type="protein sequence ID" value="ENSCMIP00000014935.1"/>
    <property type="gene ID" value="ENSCMIG00000007324.1"/>
</dbReference>
<keyword evidence="1 7" id="KW-0645">Protease</keyword>
<dbReference type="SMART" id="SM00202">
    <property type="entry name" value="SR"/>
    <property type="match status" value="1"/>
</dbReference>
<reference evidence="13" key="1">
    <citation type="journal article" date="2006" name="Science">
        <title>Ancient noncoding elements conserved in the human genome.</title>
        <authorList>
            <person name="Venkatesh B."/>
            <person name="Kirkness E.F."/>
            <person name="Loh Y.H."/>
            <person name="Halpern A.L."/>
            <person name="Lee A.P."/>
            <person name="Johnson J."/>
            <person name="Dandona N."/>
            <person name="Viswanathan L.D."/>
            <person name="Tay A."/>
            <person name="Venter J.C."/>
            <person name="Strausberg R.L."/>
            <person name="Brenner S."/>
        </authorList>
    </citation>
    <scope>NUCLEOTIDE SEQUENCE [LARGE SCALE GENOMIC DNA]</scope>
</reference>
<gene>
    <name evidence="12" type="primary">LOC103180330</name>
</gene>
<dbReference type="PROSITE" id="PS50240">
    <property type="entry name" value="TRYPSIN_DOM"/>
    <property type="match status" value="1"/>
</dbReference>
<sequence length="499" mass="54535">MNSMPNVYPQTDFRENPPPYSAVQPGDLPSYTSIQNPPPPYTSSPPRSHYPTAPPTSGNPPGEYQPYYIPVSVPVTSSTAVTHAAVRPCKHFSCSRKRRCMGWGSSTSLVFGLVAVGIWLIYTYVDFSPSSEPQCPSEFVHCDGKSECSDRSDEFGCVRFKKTTNELEVFSWKTNSWLPVCYSGWSNDLASTTCQQLGFTGYFQSSKISSNQISTLTVNSTAKPGSNIQTILSSGDQCASREVVGLKCIDCGKRVNPSERIVGGTAAELQKWPWQVSLHFGSSHVCGGTIIAHDWILTAAHCFLGDTALEPSNWKVYAGIISQRFKYNGQLRDISQIITHKQYSRSTNDNDMALLKLSRPLTFTDRVQPACLPAYNQQFPENSRCWTTGFGHLQDGASSISESLQQVSIGIISSILCNSTRMYNGAITKRMVCAGSVNGGVDSCQGDSGGPLVCEVSGTWYLAGVTSWGIGCGQKNKPGVYARVTEFTNWIYTQMEANS</sequence>
<keyword evidence="9" id="KW-1133">Transmembrane helix</keyword>
<keyword evidence="2 7" id="KW-0378">Hydrolase</keyword>
<dbReference type="GeneTree" id="ENSGT00940000159197"/>
<keyword evidence="4 6" id="KW-1015">Disulfide bond</keyword>
<dbReference type="KEGG" id="cmk:103180330"/>
<dbReference type="InterPro" id="IPR018114">
    <property type="entry name" value="TRYPSIN_HIS"/>
</dbReference>
<dbReference type="InterPro" id="IPR001254">
    <property type="entry name" value="Trypsin_dom"/>
</dbReference>
<dbReference type="FunFam" id="2.40.10.10:FF:000003">
    <property type="entry name" value="Transmembrane serine protease 3"/>
    <property type="match status" value="1"/>
</dbReference>
<keyword evidence="9" id="KW-0812">Transmembrane</keyword>
<dbReference type="InterPro" id="IPR036772">
    <property type="entry name" value="SRCR-like_dom_sf"/>
</dbReference>
<dbReference type="Proteomes" id="UP000314986">
    <property type="component" value="Unassembled WGS sequence"/>
</dbReference>
<dbReference type="InterPro" id="IPR001314">
    <property type="entry name" value="Peptidase_S1A"/>
</dbReference>
<reference evidence="12" key="4">
    <citation type="submission" date="2025-08" db="UniProtKB">
        <authorList>
            <consortium name="Ensembl"/>
        </authorList>
    </citation>
    <scope>IDENTIFICATION</scope>
</reference>
<evidence type="ECO:0000256" key="8">
    <source>
        <dbReference type="SAM" id="MobiDB-lite"/>
    </source>
</evidence>
<dbReference type="InterPro" id="IPR043504">
    <property type="entry name" value="Peptidase_S1_PA_chymotrypsin"/>
</dbReference>
<feature type="disulfide bond" evidence="6">
    <location>
        <begin position="238"/>
        <end position="248"/>
    </location>
</feature>
<dbReference type="SUPFAM" id="SSF50494">
    <property type="entry name" value="Trypsin-like serine proteases"/>
    <property type="match status" value="1"/>
</dbReference>
<reference evidence="12" key="5">
    <citation type="submission" date="2025-09" db="UniProtKB">
        <authorList>
            <consortium name="Ensembl"/>
        </authorList>
    </citation>
    <scope>IDENTIFICATION</scope>
</reference>
<keyword evidence="9" id="KW-0472">Membrane</keyword>